<dbReference type="InterPro" id="IPR003593">
    <property type="entry name" value="AAA+_ATPase"/>
</dbReference>
<dbReference type="FunFam" id="3.40.50.300:FF:001077">
    <property type="entry name" value="Uncharacterized protein, isoform A"/>
    <property type="match status" value="1"/>
</dbReference>
<feature type="transmembrane region" description="Helical" evidence="9">
    <location>
        <begin position="442"/>
        <end position="465"/>
    </location>
</feature>
<evidence type="ECO:0000256" key="6">
    <source>
        <dbReference type="ARBA" id="ARBA00022840"/>
    </source>
</evidence>
<dbReference type="EMBL" id="GECL01003104">
    <property type="protein sequence ID" value="JAP03020.1"/>
    <property type="molecule type" value="Transcribed_RNA"/>
</dbReference>
<dbReference type="PANTHER" id="PTHR48041">
    <property type="entry name" value="ABC TRANSPORTER G FAMILY MEMBER 28"/>
    <property type="match status" value="1"/>
</dbReference>
<keyword evidence="3" id="KW-0813">Transport</keyword>
<feature type="transmembrane region" description="Helical" evidence="9">
    <location>
        <begin position="538"/>
        <end position="559"/>
    </location>
</feature>
<evidence type="ECO:0000256" key="7">
    <source>
        <dbReference type="ARBA" id="ARBA00022989"/>
    </source>
</evidence>
<keyword evidence="8 9" id="KW-0472">Membrane</keyword>
<dbReference type="Pfam" id="PF19055">
    <property type="entry name" value="ABC2_membrane_7"/>
    <property type="match status" value="1"/>
</dbReference>
<feature type="transmembrane region" description="Helical" evidence="9">
    <location>
        <begin position="370"/>
        <end position="388"/>
    </location>
</feature>
<dbReference type="PANTHER" id="PTHR48041:SF105">
    <property type="entry name" value="FI02074P"/>
    <property type="match status" value="1"/>
</dbReference>
<accession>A0A0V0G5L4</accession>
<feature type="transmembrane region" description="Helical" evidence="9">
    <location>
        <begin position="400"/>
        <end position="422"/>
    </location>
</feature>
<dbReference type="InterPro" id="IPR043926">
    <property type="entry name" value="ABCG_dom"/>
</dbReference>
<comment type="subcellular location">
    <subcellularLocation>
        <location evidence="1">Membrane</location>
        <topology evidence="1">Multi-pass membrane protein</topology>
    </subcellularLocation>
</comment>
<name>A0A0V0G5L4_TRIDM</name>
<dbReference type="Pfam" id="PF01061">
    <property type="entry name" value="ABC2_membrane"/>
    <property type="match status" value="1"/>
</dbReference>
<feature type="transmembrane region" description="Helical" evidence="9">
    <location>
        <begin position="477"/>
        <end position="502"/>
    </location>
</feature>
<dbReference type="InterPro" id="IPR027417">
    <property type="entry name" value="P-loop_NTPase"/>
</dbReference>
<dbReference type="PROSITE" id="PS00211">
    <property type="entry name" value="ABC_TRANSPORTER_1"/>
    <property type="match status" value="1"/>
</dbReference>
<keyword evidence="7 9" id="KW-1133">Transmembrane helix</keyword>
<dbReference type="CDD" id="cd03213">
    <property type="entry name" value="ABCG_EPDR"/>
    <property type="match status" value="1"/>
</dbReference>
<feature type="domain" description="ABC transporter" evidence="10">
    <location>
        <begin position="12"/>
        <end position="246"/>
    </location>
</feature>
<dbReference type="InterPro" id="IPR017871">
    <property type="entry name" value="ABC_transporter-like_CS"/>
</dbReference>
<dbReference type="InterPro" id="IPR013525">
    <property type="entry name" value="ABC2_TM"/>
</dbReference>
<evidence type="ECO:0000256" key="9">
    <source>
        <dbReference type="SAM" id="Phobius"/>
    </source>
</evidence>
<keyword evidence="6" id="KW-0067">ATP-binding</keyword>
<dbReference type="SMART" id="SM00382">
    <property type="entry name" value="AAA"/>
    <property type="match status" value="1"/>
</dbReference>
<evidence type="ECO:0000256" key="1">
    <source>
        <dbReference type="ARBA" id="ARBA00004141"/>
    </source>
</evidence>
<feature type="transmembrane region" description="Helical" evidence="9">
    <location>
        <begin position="508"/>
        <end position="526"/>
    </location>
</feature>
<reference evidence="11" key="1">
    <citation type="journal article" date="2018" name="J. Proteomics">
        <title>Exploring the molecular complexity of Triatoma dimidiata sialome.</title>
        <authorList>
            <person name="Santiago P.B."/>
            <person name="de Araujo C.N."/>
            <person name="Charneau S."/>
            <person name="Bastos I.M.D."/>
            <person name="Assumpcao T.C.F."/>
            <person name="Queiroz R.M.L."/>
            <person name="Praca Y.R."/>
            <person name="Cordeiro T.M."/>
            <person name="Garcia C.H.S."/>
            <person name="da Silva I.G."/>
            <person name="Raiol T."/>
            <person name="Motta F.N."/>
            <person name="de Araujo Oliveira J.V."/>
            <person name="de Sousa M.V."/>
            <person name="Ribeiro J.M.C."/>
            <person name="de Santana J.M."/>
        </authorList>
    </citation>
    <scope>NUCLEOTIDE SEQUENCE</scope>
    <source>
        <strain evidence="11">Santander</strain>
        <tissue evidence="11">Salivary glands</tissue>
    </source>
</reference>
<dbReference type="AlphaFoldDB" id="A0A0V0G5L4"/>
<evidence type="ECO:0000256" key="5">
    <source>
        <dbReference type="ARBA" id="ARBA00022741"/>
    </source>
</evidence>
<keyword evidence="5" id="KW-0547">Nucleotide-binding</keyword>
<evidence type="ECO:0000313" key="11">
    <source>
        <dbReference type="EMBL" id="JAP03020.1"/>
    </source>
</evidence>
<dbReference type="GO" id="GO:0140359">
    <property type="term" value="F:ABC-type transporter activity"/>
    <property type="evidence" value="ECO:0007669"/>
    <property type="project" value="InterPro"/>
</dbReference>
<proteinExistence type="inferred from homology"/>
<dbReference type="InterPro" id="IPR050352">
    <property type="entry name" value="ABCG_transporters"/>
</dbReference>
<protein>
    <submittedName>
        <fullName evidence="11">Putative transporter abc superfamily breast cancer resistance protein</fullName>
    </submittedName>
</protein>
<evidence type="ECO:0000256" key="2">
    <source>
        <dbReference type="ARBA" id="ARBA00005814"/>
    </source>
</evidence>
<feature type="transmembrane region" description="Helical" evidence="9">
    <location>
        <begin position="595"/>
        <end position="613"/>
    </location>
</feature>
<dbReference type="Pfam" id="PF00005">
    <property type="entry name" value="ABC_tran"/>
    <property type="match status" value="1"/>
</dbReference>
<dbReference type="PROSITE" id="PS50893">
    <property type="entry name" value="ABC_TRANSPORTER_2"/>
    <property type="match status" value="1"/>
</dbReference>
<dbReference type="InterPro" id="IPR003439">
    <property type="entry name" value="ABC_transporter-like_ATP-bd"/>
</dbReference>
<dbReference type="SUPFAM" id="SSF52540">
    <property type="entry name" value="P-loop containing nucleoside triphosphate hydrolases"/>
    <property type="match status" value="1"/>
</dbReference>
<dbReference type="GO" id="GO:0005524">
    <property type="term" value="F:ATP binding"/>
    <property type="evidence" value="ECO:0007669"/>
    <property type="project" value="UniProtKB-KW"/>
</dbReference>
<comment type="similarity">
    <text evidence="2">Belongs to the ABC transporter superfamily. ABCG family. Eye pigment precursor importer (TC 3.A.1.204) subfamily.</text>
</comment>
<evidence type="ECO:0000256" key="8">
    <source>
        <dbReference type="ARBA" id="ARBA00023136"/>
    </source>
</evidence>
<evidence type="ECO:0000256" key="4">
    <source>
        <dbReference type="ARBA" id="ARBA00022692"/>
    </source>
</evidence>
<evidence type="ECO:0000256" key="3">
    <source>
        <dbReference type="ARBA" id="ARBA00022448"/>
    </source>
</evidence>
<sequence>MDIEFDHLTLTVDTSSVFKWGSKKRTLLKSISGRFRAGELSAILGPSGAGKTCLLNALSGYRSCGVSGMLNINGQPRDETKFRKMSCYITQEDLLVPLLSLHEVMCFAASLKLPSSYTWKQKKTVVEEVQNMLGLSECKSTRTELLSGGQKKRLSIALELINNPPVFFLDEPTSGLDNVSTSNLLKLLRCLAHQGRTIVCTIHQPSASLFTLFDNVYVMAAGLCVYQGAPQEMLPFIQSAANLSCPTYYNPADYVIELTEDEGNINVLSKAIANGKLTIFKRLPNKVDFGNHHFTGDVPMKNHHSSSNFDEKSAATLEAATLFSYGRINDDYAKGTCSDFSVSCWTQFFTLLTRMLLQIRRNKVGLQIQLYNHIGCSLALGIMFYQMAKDGQEFFNHMKFCMGIIVFHTYTQCMVPILAYPFEVKLLKKEHFNQWYSLCPYYMALTFSKVPTITFFSLLYLTIVYALSGLPYELDRFVVFCTVGVTVAFVAEGMGLMIGSIFSVTNGAAVGPLSMAPFLGFAIYGFDFARSIPSYMLPMIRSSFMRSGVIALIIVVFGMDREMLECSDPIYCHFQDPKVTLHYLALEGVTPWHEIRLLLVMLVVFRLAFYLGLKWRLRT</sequence>
<dbReference type="GO" id="GO:0005886">
    <property type="term" value="C:plasma membrane"/>
    <property type="evidence" value="ECO:0007669"/>
    <property type="project" value="TreeGrafter"/>
</dbReference>
<dbReference type="GO" id="GO:0016887">
    <property type="term" value="F:ATP hydrolysis activity"/>
    <property type="evidence" value="ECO:0007669"/>
    <property type="project" value="InterPro"/>
</dbReference>
<dbReference type="Gene3D" id="3.40.50.300">
    <property type="entry name" value="P-loop containing nucleotide triphosphate hydrolases"/>
    <property type="match status" value="1"/>
</dbReference>
<keyword evidence="4 9" id="KW-0812">Transmembrane</keyword>
<organism evidence="11">
    <name type="scientific">Triatoma dimidiata</name>
    <name type="common">Kissing bug</name>
    <name type="synonym">Meccus dimidiatus</name>
    <dbReference type="NCBI Taxonomy" id="72491"/>
    <lineage>
        <taxon>Eukaryota</taxon>
        <taxon>Metazoa</taxon>
        <taxon>Ecdysozoa</taxon>
        <taxon>Arthropoda</taxon>
        <taxon>Hexapoda</taxon>
        <taxon>Insecta</taxon>
        <taxon>Pterygota</taxon>
        <taxon>Neoptera</taxon>
        <taxon>Paraneoptera</taxon>
        <taxon>Hemiptera</taxon>
        <taxon>Heteroptera</taxon>
        <taxon>Panheteroptera</taxon>
        <taxon>Cimicomorpha</taxon>
        <taxon>Reduviidae</taxon>
        <taxon>Triatominae</taxon>
        <taxon>Triatoma</taxon>
    </lineage>
</organism>
<evidence type="ECO:0000259" key="10">
    <source>
        <dbReference type="PROSITE" id="PS50893"/>
    </source>
</evidence>